<gene>
    <name evidence="1" type="ordered locus">Dred_2320</name>
</gene>
<accession>A4J6X7</accession>
<dbReference type="InterPro" id="IPR019734">
    <property type="entry name" value="TPR_rpt"/>
</dbReference>
<reference evidence="1 2" key="1">
    <citation type="submission" date="2007-03" db="EMBL/GenBank/DDBJ databases">
        <title>Complete sequence of Desulfotomaculum reducens MI-1.</title>
        <authorList>
            <consortium name="US DOE Joint Genome Institute"/>
            <person name="Copeland A."/>
            <person name="Lucas S."/>
            <person name="Lapidus A."/>
            <person name="Barry K."/>
            <person name="Detter J.C."/>
            <person name="Glavina del Rio T."/>
            <person name="Hammon N."/>
            <person name="Israni S."/>
            <person name="Dalin E."/>
            <person name="Tice H."/>
            <person name="Pitluck S."/>
            <person name="Sims D."/>
            <person name="Brettin T."/>
            <person name="Bruce D."/>
            <person name="Han C."/>
            <person name="Tapia R."/>
            <person name="Schmutz J."/>
            <person name="Larimer F."/>
            <person name="Land M."/>
            <person name="Hauser L."/>
            <person name="Kyrpides N."/>
            <person name="Kim E."/>
            <person name="Tebo B.M."/>
            <person name="Richardson P."/>
        </authorList>
    </citation>
    <scope>NUCLEOTIDE SEQUENCE [LARGE SCALE GENOMIC DNA]</scope>
    <source>
        <strain evidence="1 2">MI-1</strain>
    </source>
</reference>
<dbReference type="KEGG" id="drm:Dred_2320"/>
<name>A4J6X7_DESRM</name>
<dbReference type="AlphaFoldDB" id="A4J6X7"/>
<dbReference type="EMBL" id="CP000612">
    <property type="protein sequence ID" value="ABO50830.1"/>
    <property type="molecule type" value="Genomic_DNA"/>
</dbReference>
<dbReference type="STRING" id="349161.Dred_2320"/>
<sequence>MQATMEMIFQAKVTCPNCGQDFLHPEVKSKYISLEKQDSDFCGYYNGINPIFYDVMVCRHCGFGFTKETNRPLDEAEKMSINTILSSWHNDGAQYSGLRTLEQAIKAYNKAILCQELRNAKDSVKGSLYLRLGWLYRYQGNKNNEEQALRRTLEFLRRAYERESSSDAKKELRMIYLIGELSYRNGDLKDAIKWFQAVTTHPEADRYPVFNRLARSRWQDIREEAKQKG</sequence>
<dbReference type="SUPFAM" id="SSF48452">
    <property type="entry name" value="TPR-like"/>
    <property type="match status" value="1"/>
</dbReference>
<dbReference type="eggNOG" id="COG1655">
    <property type="taxonomic scope" value="Bacteria"/>
</dbReference>
<dbReference type="InterPro" id="IPR011990">
    <property type="entry name" value="TPR-like_helical_dom_sf"/>
</dbReference>
<dbReference type="InterPro" id="IPR018708">
    <property type="entry name" value="DUF2225"/>
</dbReference>
<proteinExistence type="predicted"/>
<dbReference type="Gene3D" id="1.25.40.10">
    <property type="entry name" value="Tetratricopeptide repeat domain"/>
    <property type="match status" value="1"/>
</dbReference>
<dbReference type="Proteomes" id="UP000001556">
    <property type="component" value="Chromosome"/>
</dbReference>
<dbReference type="Pfam" id="PF09986">
    <property type="entry name" value="DUF2225"/>
    <property type="match status" value="1"/>
</dbReference>
<evidence type="ECO:0000313" key="2">
    <source>
        <dbReference type="Proteomes" id="UP000001556"/>
    </source>
</evidence>
<keyword evidence="2" id="KW-1185">Reference proteome</keyword>
<protein>
    <submittedName>
        <fullName evidence="1">Tetratricopeptide domain protein</fullName>
    </submittedName>
</protein>
<dbReference type="OrthoDB" id="9780343at2"/>
<evidence type="ECO:0000313" key="1">
    <source>
        <dbReference type="EMBL" id="ABO50830.1"/>
    </source>
</evidence>
<organism evidence="1 2">
    <name type="scientific">Desulforamulus reducens (strain ATCC BAA-1160 / DSM 100696 / MI-1)</name>
    <name type="common">Desulfotomaculum reducens</name>
    <dbReference type="NCBI Taxonomy" id="349161"/>
    <lineage>
        <taxon>Bacteria</taxon>
        <taxon>Bacillati</taxon>
        <taxon>Bacillota</taxon>
        <taxon>Clostridia</taxon>
        <taxon>Eubacteriales</taxon>
        <taxon>Peptococcaceae</taxon>
        <taxon>Desulforamulus</taxon>
    </lineage>
</organism>
<dbReference type="HOGENOM" id="CLU_074582_1_0_9"/>
<dbReference type="SMART" id="SM00028">
    <property type="entry name" value="TPR"/>
    <property type="match status" value="3"/>
</dbReference>